<feature type="transmembrane region" description="Helical" evidence="11">
    <location>
        <begin position="23"/>
        <end position="44"/>
    </location>
</feature>
<feature type="transmembrane region" description="Helical" evidence="11">
    <location>
        <begin position="111"/>
        <end position="130"/>
    </location>
</feature>
<evidence type="ECO:0000256" key="7">
    <source>
        <dbReference type="ARBA" id="ARBA00022824"/>
    </source>
</evidence>
<feature type="transmembrane region" description="Helical" evidence="11">
    <location>
        <begin position="465"/>
        <end position="484"/>
    </location>
</feature>
<feature type="transmembrane region" description="Helical" evidence="11">
    <location>
        <begin position="280"/>
        <end position="302"/>
    </location>
</feature>
<evidence type="ECO:0000256" key="3">
    <source>
        <dbReference type="ARBA" id="ARBA00022502"/>
    </source>
</evidence>
<evidence type="ECO:0000256" key="11">
    <source>
        <dbReference type="RuleBase" id="RU363075"/>
    </source>
</evidence>
<organism evidence="12 13">
    <name type="scientific">Glossina austeni</name>
    <name type="common">Savannah tsetse fly</name>
    <dbReference type="NCBI Taxonomy" id="7395"/>
    <lineage>
        <taxon>Eukaryota</taxon>
        <taxon>Metazoa</taxon>
        <taxon>Ecdysozoa</taxon>
        <taxon>Arthropoda</taxon>
        <taxon>Hexapoda</taxon>
        <taxon>Insecta</taxon>
        <taxon>Pterygota</taxon>
        <taxon>Neoptera</taxon>
        <taxon>Endopterygota</taxon>
        <taxon>Diptera</taxon>
        <taxon>Brachycera</taxon>
        <taxon>Muscomorpha</taxon>
        <taxon>Hippoboscoidea</taxon>
        <taxon>Glossinidae</taxon>
        <taxon>Glossina</taxon>
    </lineage>
</organism>
<accession>A0A1A9VX41</accession>
<evidence type="ECO:0000256" key="1">
    <source>
        <dbReference type="ARBA" id="ARBA00004477"/>
    </source>
</evidence>
<keyword evidence="13" id="KW-1185">Reference proteome</keyword>
<evidence type="ECO:0000256" key="6">
    <source>
        <dbReference type="ARBA" id="ARBA00022692"/>
    </source>
</evidence>
<feature type="transmembrane region" description="Helical" evidence="11">
    <location>
        <begin position="353"/>
        <end position="374"/>
    </location>
</feature>
<dbReference type="PANTHER" id="PTHR22760">
    <property type="entry name" value="GLYCOSYLTRANSFERASE"/>
    <property type="match status" value="1"/>
</dbReference>
<evidence type="ECO:0000256" key="8">
    <source>
        <dbReference type="ARBA" id="ARBA00022989"/>
    </source>
</evidence>
<dbReference type="PANTHER" id="PTHR22760:SF3">
    <property type="entry name" value="GPI MANNOSYLTRANSFERASE 4"/>
    <property type="match status" value="1"/>
</dbReference>
<feature type="transmembrane region" description="Helical" evidence="11">
    <location>
        <begin position="81"/>
        <end position="102"/>
    </location>
</feature>
<keyword evidence="5" id="KW-0808">Transferase</keyword>
<keyword evidence="4 11" id="KW-0328">Glycosyltransferase</keyword>
<comment type="pathway">
    <text evidence="2">Glycolipid biosynthesis; glycosylphosphatidylinositol-anchor biosynthesis.</text>
</comment>
<evidence type="ECO:0000256" key="9">
    <source>
        <dbReference type="ARBA" id="ARBA00023136"/>
    </source>
</evidence>
<dbReference type="AlphaFoldDB" id="A0A1A9VX41"/>
<comment type="similarity">
    <text evidence="10">Belongs to the glycosyltransferase 22 family. PIGZ subfamily.</text>
</comment>
<dbReference type="EnsemblMetazoa" id="GAUT050483-RA">
    <property type="protein sequence ID" value="GAUT050483-PA"/>
    <property type="gene ID" value="GAUT050483"/>
</dbReference>
<sequence>MKFINNINNVWRKKQRPSTDENWSTYLFFAVLRMVLVFIPQLGYVHPDEHFQSVEIINGDHFQLEHVRTWEFNNTMPMRSMTLQFLLLRIPCSVLEVAAYYIKYYFSKDILWSYTFLVFPRLIYCIVSYLNDWSLYKVCRLYGLKYEIRLLTMGSSWVMLVFGTHTFSNTIEMTLCSLLLYFVAECMITTNTLVYKKEFLEEKYDKASSIGERVKIWKLKNSLPSHNFNRLFIMASLCVAGVFNRPTFFLFGAPMVFFWLLRGMGSKAVTFVHFHLRMLLFCLSAIPAIVFFIICDSLYYRYLTAGEIHMMNVDINNFIFTPWNFIKYNLDSKKTAQHGLHPRYIHLLINMPLLYGILGVIALATFAQLMIRFFRGEYQALPRVQSIVGLMSASVFVPLFFLSLINHQEPRFLIPLSFPIIILHAPKLMTGFCIQYPFRSEHRLLKWFYHNILCTKASSKQILRFWYIANILLTVFFGFIHQAGVFPLAQHFEQVAKMKPVNQHLHLITSHMYSLPLTFINLPSSQQMHFNRQTGQRYKRLKDFYVYEYGNLNLGQLLEKLILITSHCEVKKETKKIHYRTFLAIPTSLSDDLNYALSQMNATFFQYNLKRIFYPHLSTEAFPNAFARHPCKIDPPHWTNESLEGICFIEQNPGLNFAYIMQQFSSFVHQFGLALYEFKLKRSNNVKLGKLGNNEKCYVQIK</sequence>
<evidence type="ECO:0000256" key="4">
    <source>
        <dbReference type="ARBA" id="ARBA00022676"/>
    </source>
</evidence>
<proteinExistence type="inferred from homology"/>
<comment type="subcellular location">
    <subcellularLocation>
        <location evidence="1 11">Endoplasmic reticulum membrane</location>
        <topology evidence="1 11">Multi-pass membrane protein</topology>
    </subcellularLocation>
</comment>
<evidence type="ECO:0000313" key="12">
    <source>
        <dbReference type="EnsemblMetazoa" id="GAUT050483-PA"/>
    </source>
</evidence>
<feature type="transmembrane region" description="Helical" evidence="11">
    <location>
        <begin position="386"/>
        <end position="406"/>
    </location>
</feature>
<dbReference type="GO" id="GO:0006506">
    <property type="term" value="P:GPI anchor biosynthetic process"/>
    <property type="evidence" value="ECO:0007669"/>
    <property type="project" value="UniProtKB-KW"/>
</dbReference>
<protein>
    <recommendedName>
        <fullName evidence="11">Mannosyltransferase</fullName>
        <ecNumber evidence="11">2.4.1.-</ecNumber>
    </recommendedName>
</protein>
<evidence type="ECO:0000256" key="5">
    <source>
        <dbReference type="ARBA" id="ARBA00022679"/>
    </source>
</evidence>
<dbReference type="InterPro" id="IPR005599">
    <property type="entry name" value="GPI_mannosylTrfase"/>
</dbReference>
<dbReference type="GO" id="GO:0005789">
    <property type="term" value="C:endoplasmic reticulum membrane"/>
    <property type="evidence" value="ECO:0007669"/>
    <property type="project" value="UniProtKB-SubCell"/>
</dbReference>
<keyword evidence="7 11" id="KW-0256">Endoplasmic reticulum</keyword>
<keyword evidence="8 11" id="KW-1133">Transmembrane helix</keyword>
<name>A0A1A9VX41_GLOAU</name>
<keyword evidence="6 11" id="KW-0812">Transmembrane</keyword>
<dbReference type="EC" id="2.4.1.-" evidence="11"/>
<dbReference type="VEuPathDB" id="VectorBase:GAUT050483"/>
<feature type="transmembrane region" description="Helical" evidence="11">
    <location>
        <begin position="231"/>
        <end position="260"/>
    </location>
</feature>
<dbReference type="STRING" id="7395.A0A1A9VX41"/>
<evidence type="ECO:0000256" key="10">
    <source>
        <dbReference type="ARBA" id="ARBA00038466"/>
    </source>
</evidence>
<evidence type="ECO:0000256" key="2">
    <source>
        <dbReference type="ARBA" id="ARBA00004687"/>
    </source>
</evidence>
<dbReference type="GO" id="GO:0000026">
    <property type="term" value="F:alpha-1,2-mannosyltransferase activity"/>
    <property type="evidence" value="ECO:0007669"/>
    <property type="project" value="TreeGrafter"/>
</dbReference>
<reference evidence="12" key="1">
    <citation type="submission" date="2020-05" db="UniProtKB">
        <authorList>
            <consortium name="EnsemblMetazoa"/>
        </authorList>
    </citation>
    <scope>IDENTIFICATION</scope>
    <source>
        <strain evidence="12">TTRI</strain>
    </source>
</reference>
<keyword evidence="9 11" id="KW-0472">Membrane</keyword>
<dbReference type="Pfam" id="PF03901">
    <property type="entry name" value="Glyco_transf_22"/>
    <property type="match status" value="1"/>
</dbReference>
<keyword evidence="3" id="KW-0337">GPI-anchor biosynthesis</keyword>
<evidence type="ECO:0000313" key="13">
    <source>
        <dbReference type="Proteomes" id="UP000078200"/>
    </source>
</evidence>
<dbReference type="Proteomes" id="UP000078200">
    <property type="component" value="Unassembled WGS sequence"/>
</dbReference>